<keyword evidence="1" id="KW-0805">Transcription regulation</keyword>
<dbReference type="PANTHER" id="PTHR47894">
    <property type="entry name" value="HTH-TYPE TRANSCRIPTIONAL REGULATOR GADX"/>
    <property type="match status" value="1"/>
</dbReference>
<dbReference type="EMBL" id="JBGCUO010000001">
    <property type="protein sequence ID" value="MEY1661192.1"/>
    <property type="molecule type" value="Genomic_DNA"/>
</dbReference>
<dbReference type="InterPro" id="IPR009057">
    <property type="entry name" value="Homeodomain-like_sf"/>
</dbReference>
<dbReference type="Gene3D" id="1.10.10.60">
    <property type="entry name" value="Homeodomain-like"/>
    <property type="match status" value="1"/>
</dbReference>
<evidence type="ECO:0000256" key="1">
    <source>
        <dbReference type="ARBA" id="ARBA00023015"/>
    </source>
</evidence>
<comment type="caution">
    <text evidence="5">The sequence shown here is derived from an EMBL/GenBank/DDBJ whole genome shotgun (WGS) entry which is preliminary data.</text>
</comment>
<dbReference type="SUPFAM" id="SSF46689">
    <property type="entry name" value="Homeodomain-like"/>
    <property type="match status" value="1"/>
</dbReference>
<dbReference type="SMART" id="SM00342">
    <property type="entry name" value="HTH_ARAC"/>
    <property type="match status" value="1"/>
</dbReference>
<dbReference type="Pfam" id="PF12833">
    <property type="entry name" value="HTH_18"/>
    <property type="match status" value="1"/>
</dbReference>
<dbReference type="Proteomes" id="UP001562065">
    <property type="component" value="Unassembled WGS sequence"/>
</dbReference>
<protein>
    <submittedName>
        <fullName evidence="5">AraC family transcriptional regulator</fullName>
    </submittedName>
</protein>
<dbReference type="PROSITE" id="PS01124">
    <property type="entry name" value="HTH_ARAC_FAMILY_2"/>
    <property type="match status" value="1"/>
</dbReference>
<evidence type="ECO:0000256" key="2">
    <source>
        <dbReference type="ARBA" id="ARBA00023125"/>
    </source>
</evidence>
<dbReference type="Pfam" id="PF12625">
    <property type="entry name" value="Arabinose_bd"/>
    <property type="match status" value="1"/>
</dbReference>
<dbReference type="InterPro" id="IPR032687">
    <property type="entry name" value="AraC-type_N"/>
</dbReference>
<evidence type="ECO:0000313" key="5">
    <source>
        <dbReference type="EMBL" id="MEY1661192.1"/>
    </source>
</evidence>
<keyword evidence="3" id="KW-0804">Transcription</keyword>
<evidence type="ECO:0000313" key="6">
    <source>
        <dbReference type="Proteomes" id="UP001562065"/>
    </source>
</evidence>
<organism evidence="5 6">
    <name type="scientific">Isoalcanivorax beigongshangi</name>
    <dbReference type="NCBI Taxonomy" id="3238810"/>
    <lineage>
        <taxon>Bacteria</taxon>
        <taxon>Pseudomonadati</taxon>
        <taxon>Pseudomonadota</taxon>
        <taxon>Gammaproteobacteria</taxon>
        <taxon>Oceanospirillales</taxon>
        <taxon>Alcanivoracaceae</taxon>
        <taxon>Isoalcanivorax</taxon>
    </lineage>
</organism>
<dbReference type="InterPro" id="IPR018060">
    <property type="entry name" value="HTH_AraC"/>
</dbReference>
<feature type="domain" description="HTH araC/xylS-type" evidence="4">
    <location>
        <begin position="236"/>
        <end position="333"/>
    </location>
</feature>
<sequence>MSLTIVLPSLYLQQLGELVDSLGGDFDRCLAAAGLQRSQLDTALLRLPWRAFQQLVEQSLSHSGRADLGLLLGERLPVQTHGVLGYAAMNATTLRDAIDLLVTFLRVRITLLALTPEPHADGLRLQLTAAVPLGATERFLAEAVLLAIKHIFDFITRDHDAVTAVAFDCAAPDNLALAQTLFRVPVHDQASWTGLVLDRSRLDVPLRLADPMAFESAQALCRQTLEQLSADDRLGQRIRRYLLERQGRFPTLEEVCRQLHMTPRTLHRHLAAEGTSFKQLSDDLRHMLAVEHLRSGRVPLQELAYLLGYSDMANFRRAFRRWEGVPPSEFLAALQRDS</sequence>
<keyword evidence="6" id="KW-1185">Reference proteome</keyword>
<evidence type="ECO:0000256" key="3">
    <source>
        <dbReference type="ARBA" id="ARBA00023163"/>
    </source>
</evidence>
<keyword evidence="2" id="KW-0238">DNA-binding</keyword>
<reference evidence="5 6" key="1">
    <citation type="submission" date="2024-07" db="EMBL/GenBank/DDBJ databases">
        <authorList>
            <person name="Ren Q."/>
        </authorList>
    </citation>
    <scope>NUCLEOTIDE SEQUENCE [LARGE SCALE GENOMIC DNA]</scope>
    <source>
        <strain evidence="5 6">REN37</strain>
    </source>
</reference>
<gene>
    <name evidence="5" type="ORF">AB5I84_03415</name>
</gene>
<dbReference type="PANTHER" id="PTHR47894:SF1">
    <property type="entry name" value="HTH-TYPE TRANSCRIPTIONAL REGULATOR VQSM"/>
    <property type="match status" value="1"/>
</dbReference>
<evidence type="ECO:0000259" key="4">
    <source>
        <dbReference type="PROSITE" id="PS01124"/>
    </source>
</evidence>
<name>A0ABV4AF75_9GAMM</name>
<accession>A0ABV4AF75</accession>
<dbReference type="RefSeq" id="WP_369454439.1">
    <property type="nucleotide sequence ID" value="NZ_JBGCUO010000001.1"/>
</dbReference>
<proteinExistence type="predicted"/>